<evidence type="ECO:0000313" key="8">
    <source>
        <dbReference type="Proteomes" id="UP001151760"/>
    </source>
</evidence>
<feature type="domain" description="Aminoacyl-tRNA synthetase class II (D/K/N)" evidence="6">
    <location>
        <begin position="227"/>
        <end position="280"/>
    </location>
</feature>
<keyword evidence="4" id="KW-0648">Protein biosynthesis</keyword>
<keyword evidence="5" id="KW-0030">Aminoacyl-tRNA synthetase</keyword>
<dbReference type="PANTHER" id="PTHR22594:SF36">
    <property type="entry name" value="ASPARAGINE--TRNA LIGASE, CYTOPLASMIC 2"/>
    <property type="match status" value="1"/>
</dbReference>
<evidence type="ECO:0000256" key="1">
    <source>
        <dbReference type="ARBA" id="ARBA00022598"/>
    </source>
</evidence>
<dbReference type="EMBL" id="BQNB010010772">
    <property type="protein sequence ID" value="GJS81759.1"/>
    <property type="molecule type" value="Genomic_DNA"/>
</dbReference>
<reference evidence="7" key="2">
    <citation type="submission" date="2022-01" db="EMBL/GenBank/DDBJ databases">
        <authorList>
            <person name="Yamashiro T."/>
            <person name="Shiraishi A."/>
            <person name="Satake H."/>
            <person name="Nakayama K."/>
        </authorList>
    </citation>
    <scope>NUCLEOTIDE SEQUENCE</scope>
</reference>
<keyword evidence="8" id="KW-1185">Reference proteome</keyword>
<dbReference type="Proteomes" id="UP001151760">
    <property type="component" value="Unassembled WGS sequence"/>
</dbReference>
<organism evidence="7 8">
    <name type="scientific">Tanacetum coccineum</name>
    <dbReference type="NCBI Taxonomy" id="301880"/>
    <lineage>
        <taxon>Eukaryota</taxon>
        <taxon>Viridiplantae</taxon>
        <taxon>Streptophyta</taxon>
        <taxon>Embryophyta</taxon>
        <taxon>Tracheophyta</taxon>
        <taxon>Spermatophyta</taxon>
        <taxon>Magnoliopsida</taxon>
        <taxon>eudicotyledons</taxon>
        <taxon>Gunneridae</taxon>
        <taxon>Pentapetalae</taxon>
        <taxon>asterids</taxon>
        <taxon>campanulids</taxon>
        <taxon>Asterales</taxon>
        <taxon>Asteraceae</taxon>
        <taxon>Asteroideae</taxon>
        <taxon>Anthemideae</taxon>
        <taxon>Anthemidinae</taxon>
        <taxon>Tanacetum</taxon>
    </lineage>
</organism>
<evidence type="ECO:0000256" key="2">
    <source>
        <dbReference type="ARBA" id="ARBA00022741"/>
    </source>
</evidence>
<dbReference type="PANTHER" id="PTHR22594">
    <property type="entry name" value="ASPARTYL/LYSYL-TRNA SYNTHETASE"/>
    <property type="match status" value="1"/>
</dbReference>
<evidence type="ECO:0000256" key="3">
    <source>
        <dbReference type="ARBA" id="ARBA00022840"/>
    </source>
</evidence>
<evidence type="ECO:0000256" key="5">
    <source>
        <dbReference type="ARBA" id="ARBA00023146"/>
    </source>
</evidence>
<keyword evidence="3" id="KW-0067">ATP-binding</keyword>
<sequence>MSNEHQVLDEMSKPIETEMPVPVPVAFGKYSERVLLKTILDRRDGGLGLVDQRVVVGGWVKSSREMRKDPVPAVQAGVGGEVKESGGGKDVKCVEVFQSRIPFLRTIIKVFGGSTGHGHTNKEKLESIVPRPPQPAVSILQISDGSSVISLQIIVDSSIAPPSQLMPTGTCILAEGVLQKPSLQGKHAIELKAEKLLHIGIVDQENYPLSKKSLPLARLRDCAHFRPRTTTVASVMKVRSALNQASHTFFQNQGFVHVEVPIITATDTGAFSENFRVSTSNFSSKEVNSEDPISMDDTANVSLETVKHSLVEKIKKVEELKRSDSNKEALIAAVQDLHKTNLLAEELEARSKSKSKSKAHSKTKSVKTHNEFFSNQAFLTTSGSLHLESCASALGNVYAFGPRFDADKSESKKYLAERWMIETEIAFSELEGAMNCAEDFLKFVCEWVSENCYENLYFLSKRVDRGIVDRLHSMAPTPFEKITYATAVEVLNKVTEKTFETKVQWGVALTEEHESYLADEFYKKPVIIYDHPKELKPFNVRINDDGKTVAAFDVIMPKVGALIRGSQKEERLNELSKRIKELGLQKDQYDWYLDLRKQGTVKHSGFSVMFDVMVLFATGLNDVRDAVPFPRHHGKLHN</sequence>
<dbReference type="SUPFAM" id="SSF55681">
    <property type="entry name" value="Class II aaRS and biotin synthetases"/>
    <property type="match status" value="1"/>
</dbReference>
<evidence type="ECO:0000259" key="6">
    <source>
        <dbReference type="Pfam" id="PF00152"/>
    </source>
</evidence>
<dbReference type="NCBIfam" id="NF003037">
    <property type="entry name" value="PRK03932.1"/>
    <property type="match status" value="1"/>
</dbReference>
<gene>
    <name evidence="7" type="ORF">Tco_0748300</name>
</gene>
<comment type="caution">
    <text evidence="7">The sequence shown here is derived from an EMBL/GenBank/DDBJ whole genome shotgun (WGS) entry which is preliminary data.</text>
</comment>
<evidence type="ECO:0000313" key="7">
    <source>
        <dbReference type="EMBL" id="GJS81759.1"/>
    </source>
</evidence>
<name>A0ABQ4YV92_9ASTR</name>
<proteinExistence type="predicted"/>
<dbReference type="GO" id="GO:0016874">
    <property type="term" value="F:ligase activity"/>
    <property type="evidence" value="ECO:0007669"/>
    <property type="project" value="UniProtKB-KW"/>
</dbReference>
<dbReference type="Pfam" id="PF00152">
    <property type="entry name" value="tRNA-synt_2"/>
    <property type="match status" value="2"/>
</dbReference>
<dbReference type="Gene3D" id="3.30.930.10">
    <property type="entry name" value="Bira Bifunctional Protein, Domain 2"/>
    <property type="match status" value="1"/>
</dbReference>
<keyword evidence="2" id="KW-0547">Nucleotide-binding</keyword>
<evidence type="ECO:0000256" key="4">
    <source>
        <dbReference type="ARBA" id="ARBA00022917"/>
    </source>
</evidence>
<feature type="domain" description="Aminoacyl-tRNA synthetase class II (D/K/N)" evidence="6">
    <location>
        <begin position="365"/>
        <end position="632"/>
    </location>
</feature>
<protein>
    <submittedName>
        <fullName evidence="7">Asparagine--tRNA ligase, cytoplasmic 2</fullName>
    </submittedName>
</protein>
<accession>A0ABQ4YV92</accession>
<dbReference type="InterPro" id="IPR045864">
    <property type="entry name" value="aa-tRNA-synth_II/BPL/LPL"/>
</dbReference>
<reference evidence="7" key="1">
    <citation type="journal article" date="2022" name="Int. J. Mol. Sci.">
        <title>Draft Genome of Tanacetum Coccineum: Genomic Comparison of Closely Related Tanacetum-Family Plants.</title>
        <authorList>
            <person name="Yamashiro T."/>
            <person name="Shiraishi A."/>
            <person name="Nakayama K."/>
            <person name="Satake H."/>
        </authorList>
    </citation>
    <scope>NUCLEOTIDE SEQUENCE</scope>
</reference>
<dbReference type="InterPro" id="IPR004364">
    <property type="entry name" value="Aa-tRNA-synt_II"/>
</dbReference>
<keyword evidence="1 7" id="KW-0436">Ligase</keyword>